<dbReference type="Proteomes" id="UP001215280">
    <property type="component" value="Unassembled WGS sequence"/>
</dbReference>
<evidence type="ECO:0000256" key="1">
    <source>
        <dbReference type="SAM" id="MobiDB-lite"/>
    </source>
</evidence>
<comment type="caution">
    <text evidence="2">The sequence shown here is derived from an EMBL/GenBank/DDBJ whole genome shotgun (WGS) entry which is preliminary data.</text>
</comment>
<organism evidence="2 3">
    <name type="scientific">Mycena maculata</name>
    <dbReference type="NCBI Taxonomy" id="230809"/>
    <lineage>
        <taxon>Eukaryota</taxon>
        <taxon>Fungi</taxon>
        <taxon>Dikarya</taxon>
        <taxon>Basidiomycota</taxon>
        <taxon>Agaricomycotina</taxon>
        <taxon>Agaricomycetes</taxon>
        <taxon>Agaricomycetidae</taxon>
        <taxon>Agaricales</taxon>
        <taxon>Marasmiineae</taxon>
        <taxon>Mycenaceae</taxon>
        <taxon>Mycena</taxon>
    </lineage>
</organism>
<evidence type="ECO:0000313" key="2">
    <source>
        <dbReference type="EMBL" id="KAJ7765412.1"/>
    </source>
</evidence>
<dbReference type="EMBL" id="JARJLG010000035">
    <property type="protein sequence ID" value="KAJ7765412.1"/>
    <property type="molecule type" value="Genomic_DNA"/>
</dbReference>
<feature type="region of interest" description="Disordered" evidence="1">
    <location>
        <begin position="122"/>
        <end position="144"/>
    </location>
</feature>
<sequence length="144" mass="16298">MKCFSNTSSLGGSLVPLSLTLLEKWPKLVHGVWENPTKVNRVIVETILAPSLHLSLAETNRDAGTYDAANVYHKSRRGRETQEGRKNCWHPFLDHGWSRKPDFISSAQKVIDDQYPHRIKSYTLPSVPPPPAPKPTMLSPPWFK</sequence>
<dbReference type="AlphaFoldDB" id="A0AAD7JIW9"/>
<name>A0AAD7JIW9_9AGAR</name>
<protein>
    <submittedName>
        <fullName evidence="2">Uncharacterized protein</fullName>
    </submittedName>
</protein>
<keyword evidence="3" id="KW-1185">Reference proteome</keyword>
<gene>
    <name evidence="2" type="ORF">DFH07DRAFT_810498</name>
</gene>
<accession>A0AAD7JIW9</accession>
<reference evidence="2" key="1">
    <citation type="submission" date="2023-03" db="EMBL/GenBank/DDBJ databases">
        <title>Massive genome expansion in bonnet fungi (Mycena s.s.) driven by repeated elements and novel gene families across ecological guilds.</title>
        <authorList>
            <consortium name="Lawrence Berkeley National Laboratory"/>
            <person name="Harder C.B."/>
            <person name="Miyauchi S."/>
            <person name="Viragh M."/>
            <person name="Kuo A."/>
            <person name="Thoen E."/>
            <person name="Andreopoulos B."/>
            <person name="Lu D."/>
            <person name="Skrede I."/>
            <person name="Drula E."/>
            <person name="Henrissat B."/>
            <person name="Morin E."/>
            <person name="Kohler A."/>
            <person name="Barry K."/>
            <person name="LaButti K."/>
            <person name="Morin E."/>
            <person name="Salamov A."/>
            <person name="Lipzen A."/>
            <person name="Mereny Z."/>
            <person name="Hegedus B."/>
            <person name="Baldrian P."/>
            <person name="Stursova M."/>
            <person name="Weitz H."/>
            <person name="Taylor A."/>
            <person name="Grigoriev I.V."/>
            <person name="Nagy L.G."/>
            <person name="Martin F."/>
            <person name="Kauserud H."/>
        </authorList>
    </citation>
    <scope>NUCLEOTIDE SEQUENCE</scope>
    <source>
        <strain evidence="2">CBHHK188m</strain>
    </source>
</reference>
<evidence type="ECO:0000313" key="3">
    <source>
        <dbReference type="Proteomes" id="UP001215280"/>
    </source>
</evidence>
<feature type="compositionally biased region" description="Low complexity" evidence="1">
    <location>
        <begin position="135"/>
        <end position="144"/>
    </location>
</feature>
<proteinExistence type="predicted"/>